<dbReference type="PANTHER" id="PTHR31902">
    <property type="entry name" value="ACTIN PATCHES DISTAL PROTEIN 1"/>
    <property type="match status" value="1"/>
</dbReference>
<accession>A0ABW2LIV5</accession>
<name>A0ABW2LIV5_9PSEU</name>
<dbReference type="EMBL" id="JBHTCJ010000005">
    <property type="protein sequence ID" value="MFC7342237.1"/>
    <property type="molecule type" value="Genomic_DNA"/>
</dbReference>
<evidence type="ECO:0000313" key="1">
    <source>
        <dbReference type="EMBL" id="MFC7342237.1"/>
    </source>
</evidence>
<dbReference type="Proteomes" id="UP001596504">
    <property type="component" value="Unassembled WGS sequence"/>
</dbReference>
<keyword evidence="2" id="KW-1185">Reference proteome</keyword>
<gene>
    <name evidence="1" type="ORF">ACFQRI_12530</name>
</gene>
<evidence type="ECO:0000313" key="2">
    <source>
        <dbReference type="Proteomes" id="UP001596504"/>
    </source>
</evidence>
<dbReference type="Pfam" id="PF06999">
    <property type="entry name" value="Suc_Fer-like"/>
    <property type="match status" value="1"/>
</dbReference>
<reference evidence="2" key="1">
    <citation type="journal article" date="2019" name="Int. J. Syst. Evol. Microbiol.">
        <title>The Global Catalogue of Microorganisms (GCM) 10K type strain sequencing project: providing services to taxonomists for standard genome sequencing and annotation.</title>
        <authorList>
            <consortium name="The Broad Institute Genomics Platform"/>
            <consortium name="The Broad Institute Genome Sequencing Center for Infectious Disease"/>
            <person name="Wu L."/>
            <person name="Ma J."/>
        </authorList>
    </citation>
    <scope>NUCLEOTIDE SEQUENCE [LARGE SCALE GENOMIC DNA]</scope>
    <source>
        <strain evidence="2">WLHS5</strain>
    </source>
</reference>
<dbReference type="PIRSF" id="PIRSF035042">
    <property type="entry name" value="UCP035042_thirdx"/>
    <property type="match status" value="1"/>
</dbReference>
<dbReference type="RefSeq" id="WP_380667915.1">
    <property type="nucleotide sequence ID" value="NZ_JBHTCJ010000005.1"/>
</dbReference>
<dbReference type="InterPro" id="IPR036249">
    <property type="entry name" value="Thioredoxin-like_sf"/>
</dbReference>
<comment type="caution">
    <text evidence="1">The sequence shown here is derived from an EMBL/GenBank/DDBJ whole genome shotgun (WGS) entry which is preliminary data.</text>
</comment>
<dbReference type="InterPro" id="IPR009737">
    <property type="entry name" value="Aim32/Apd1-like"/>
</dbReference>
<dbReference type="InterPro" id="IPR010350">
    <property type="entry name" value="Aim32/Apd1-like_bac"/>
</dbReference>
<sequence length="300" mass="32402">MRSTTAETTCAGLARALGEPLPGTAAVATAWLCLEQRGPWGHNALLQSHLDPDLGRELDRRASAHGVRVQLVRRPGPHADTGGPRQVLLGHSAPGGWLRERTVDDPAELLGLDFARIAAGRHDGWGEPADPVLLVCTNGRRDRCCAVLGRELVERVGEHRREAIWETTHTGGHRFAPAAVLLPTGYTYGRLTSHQVDSALAAAAAGKVSLDGLRGRSAWSRAGQAAEIAVRRELGEDHADALEVGAASETDEHTEVEVHHRDGRCWRVAVRAEELDPPRANSCGKDAVRPFALRARVIRR</sequence>
<organism evidence="1 2">
    <name type="scientific">Saccharopolyspora griseoalba</name>
    <dbReference type="NCBI Taxonomy" id="1431848"/>
    <lineage>
        <taxon>Bacteria</taxon>
        <taxon>Bacillati</taxon>
        <taxon>Actinomycetota</taxon>
        <taxon>Actinomycetes</taxon>
        <taxon>Pseudonocardiales</taxon>
        <taxon>Pseudonocardiaceae</taxon>
        <taxon>Saccharopolyspora</taxon>
    </lineage>
</organism>
<dbReference type="PANTHER" id="PTHR31902:SF22">
    <property type="entry name" value="SLL1203 PROTEIN"/>
    <property type="match status" value="1"/>
</dbReference>
<dbReference type="SUPFAM" id="SSF52833">
    <property type="entry name" value="Thioredoxin-like"/>
    <property type="match status" value="1"/>
</dbReference>
<protein>
    <submittedName>
        <fullName evidence="1">Sucrase ferredoxin</fullName>
    </submittedName>
</protein>
<proteinExistence type="predicted"/>
<dbReference type="Gene3D" id="3.40.30.10">
    <property type="entry name" value="Glutaredoxin"/>
    <property type="match status" value="1"/>
</dbReference>